<dbReference type="AlphaFoldDB" id="A0A370DTD0"/>
<feature type="region of interest" description="Disordered" evidence="5">
    <location>
        <begin position="1"/>
        <end position="24"/>
    </location>
</feature>
<dbReference type="Pfam" id="PF00891">
    <property type="entry name" value="Methyltransf_2"/>
    <property type="match status" value="1"/>
</dbReference>
<evidence type="ECO:0000256" key="3">
    <source>
        <dbReference type="ARBA" id="ARBA00022691"/>
    </source>
</evidence>
<name>A0A370DTD0_9GAMM</name>
<sequence>MEKSCKQHYKENGVSQSNKNMQGLSPAPLMQLSTAYWDSQTLLTANRMGLFDLLSDGAKTLEEITTALGTQPRPTRLFLKACVGLDLVDERENNFTNTPLSQTFLTSGSPAYLGNALRYSDNLYTTWGNLEQALKEDRPPMPPETYTGNDKAQTRDFVYGMHDRALGIGQVMVELVDLSGRTRMIDVGGGPGTYSALFAKKNPALHSCVLDLPEVVTIAVEIVESMGMSERVKTEPLDYMQDAFPVGNDVVLISGVFHRESEQTCRGFIQRAFDALDPGGMLVVNDVFTDAGGNSPLFATLFGLNMLLTAEDGGVHADADVADWMKQQGFTSIEKSPFPPPMPHRIVTGIKP</sequence>
<dbReference type="PIRSF" id="PIRSF005739">
    <property type="entry name" value="O-mtase"/>
    <property type="match status" value="1"/>
</dbReference>
<dbReference type="Gene3D" id="3.40.50.150">
    <property type="entry name" value="Vaccinia Virus protein VP39"/>
    <property type="match status" value="1"/>
</dbReference>
<comment type="caution">
    <text evidence="8">The sequence shown here is derived from an EMBL/GenBank/DDBJ whole genome shotgun (WGS) entry which is preliminary data.</text>
</comment>
<dbReference type="Proteomes" id="UP000254771">
    <property type="component" value="Unassembled WGS sequence"/>
</dbReference>
<dbReference type="SUPFAM" id="SSF53335">
    <property type="entry name" value="S-adenosyl-L-methionine-dependent methyltransferases"/>
    <property type="match status" value="1"/>
</dbReference>
<keyword evidence="3" id="KW-0949">S-adenosyl-L-methionine</keyword>
<evidence type="ECO:0000256" key="1">
    <source>
        <dbReference type="ARBA" id="ARBA00022603"/>
    </source>
</evidence>
<evidence type="ECO:0000259" key="7">
    <source>
        <dbReference type="Pfam" id="PF08100"/>
    </source>
</evidence>
<keyword evidence="9" id="KW-1185">Reference proteome</keyword>
<dbReference type="InterPro" id="IPR036388">
    <property type="entry name" value="WH-like_DNA-bd_sf"/>
</dbReference>
<feature type="domain" description="O-methyltransferase C-terminal" evidence="6">
    <location>
        <begin position="145"/>
        <end position="330"/>
    </location>
</feature>
<dbReference type="InterPro" id="IPR012967">
    <property type="entry name" value="COMT_dimerisation"/>
</dbReference>
<dbReference type="InterPro" id="IPR029063">
    <property type="entry name" value="SAM-dependent_MTases_sf"/>
</dbReference>
<evidence type="ECO:0008006" key="10">
    <source>
        <dbReference type="Google" id="ProtNLM"/>
    </source>
</evidence>
<evidence type="ECO:0000313" key="8">
    <source>
        <dbReference type="EMBL" id="RDH88498.1"/>
    </source>
</evidence>
<dbReference type="InterPro" id="IPR036390">
    <property type="entry name" value="WH_DNA-bd_sf"/>
</dbReference>
<dbReference type="InterPro" id="IPR001077">
    <property type="entry name" value="COMT_C"/>
</dbReference>
<gene>
    <name evidence="8" type="ORF">DIZ78_00755</name>
</gene>
<evidence type="ECO:0000256" key="5">
    <source>
        <dbReference type="SAM" id="MobiDB-lite"/>
    </source>
</evidence>
<feature type="compositionally biased region" description="Polar residues" evidence="5">
    <location>
        <begin position="13"/>
        <end position="23"/>
    </location>
</feature>
<dbReference type="PROSITE" id="PS51683">
    <property type="entry name" value="SAM_OMT_II"/>
    <property type="match status" value="1"/>
</dbReference>
<evidence type="ECO:0000256" key="4">
    <source>
        <dbReference type="PIRSR" id="PIRSR005739-1"/>
    </source>
</evidence>
<keyword evidence="2" id="KW-0808">Transferase</keyword>
<accession>A0A370DTD0</accession>
<feature type="compositionally biased region" description="Basic and acidic residues" evidence="5">
    <location>
        <begin position="1"/>
        <end position="11"/>
    </location>
</feature>
<feature type="domain" description="O-methyltransferase dimerisation" evidence="7">
    <location>
        <begin position="30"/>
        <end position="107"/>
    </location>
</feature>
<feature type="active site" description="Proton acceptor" evidence="4">
    <location>
        <position position="258"/>
    </location>
</feature>
<evidence type="ECO:0000256" key="2">
    <source>
        <dbReference type="ARBA" id="ARBA00022679"/>
    </source>
</evidence>
<evidence type="ECO:0000313" key="9">
    <source>
        <dbReference type="Proteomes" id="UP000254771"/>
    </source>
</evidence>
<dbReference type="Gene3D" id="1.10.10.10">
    <property type="entry name" value="Winged helix-like DNA-binding domain superfamily/Winged helix DNA-binding domain"/>
    <property type="match status" value="1"/>
</dbReference>
<dbReference type="GO" id="GO:0046983">
    <property type="term" value="F:protein dimerization activity"/>
    <property type="evidence" value="ECO:0007669"/>
    <property type="project" value="InterPro"/>
</dbReference>
<organism evidence="8 9">
    <name type="scientific">endosymbiont of Escarpia spicata</name>
    <dbReference type="NCBI Taxonomy" id="2200908"/>
    <lineage>
        <taxon>Bacteria</taxon>
        <taxon>Pseudomonadati</taxon>
        <taxon>Pseudomonadota</taxon>
        <taxon>Gammaproteobacteria</taxon>
        <taxon>sulfur-oxidizing symbionts</taxon>
    </lineage>
</organism>
<dbReference type="CDD" id="cd02440">
    <property type="entry name" value="AdoMet_MTases"/>
    <property type="match status" value="1"/>
</dbReference>
<dbReference type="EMBL" id="QFXE01000001">
    <property type="protein sequence ID" value="RDH88498.1"/>
    <property type="molecule type" value="Genomic_DNA"/>
</dbReference>
<dbReference type="InterPro" id="IPR016461">
    <property type="entry name" value="COMT-like"/>
</dbReference>
<keyword evidence="1" id="KW-0489">Methyltransferase</keyword>
<dbReference type="PANTHER" id="PTHR43712">
    <property type="entry name" value="PUTATIVE (AFU_ORTHOLOGUE AFUA_4G14580)-RELATED"/>
    <property type="match status" value="1"/>
</dbReference>
<protein>
    <recommendedName>
        <fullName evidence="10">Methyltransferase</fullName>
    </recommendedName>
</protein>
<dbReference type="GO" id="GO:0032259">
    <property type="term" value="P:methylation"/>
    <property type="evidence" value="ECO:0007669"/>
    <property type="project" value="UniProtKB-KW"/>
</dbReference>
<proteinExistence type="predicted"/>
<evidence type="ECO:0000259" key="6">
    <source>
        <dbReference type="Pfam" id="PF00891"/>
    </source>
</evidence>
<reference evidence="8 9" key="1">
    <citation type="journal article" date="2018" name="ISME J.">
        <title>Endosymbiont genomes yield clues of tubeworm success.</title>
        <authorList>
            <person name="Li Y."/>
            <person name="Liles M.R."/>
            <person name="Halanych K.M."/>
        </authorList>
    </citation>
    <scope>NUCLEOTIDE SEQUENCE [LARGE SCALE GENOMIC DNA]</scope>
    <source>
        <strain evidence="8">A1462</strain>
    </source>
</reference>
<dbReference type="Pfam" id="PF08100">
    <property type="entry name" value="Dimerisation"/>
    <property type="match status" value="1"/>
</dbReference>
<dbReference type="GO" id="GO:0008171">
    <property type="term" value="F:O-methyltransferase activity"/>
    <property type="evidence" value="ECO:0007669"/>
    <property type="project" value="InterPro"/>
</dbReference>
<dbReference type="SUPFAM" id="SSF46785">
    <property type="entry name" value="Winged helix' DNA-binding domain"/>
    <property type="match status" value="1"/>
</dbReference>
<dbReference type="PANTHER" id="PTHR43712:SF2">
    <property type="entry name" value="O-METHYLTRANSFERASE CICE"/>
    <property type="match status" value="1"/>
</dbReference>